<reference evidence="2 3" key="1">
    <citation type="submission" date="2019-03" db="EMBL/GenBank/DDBJ databases">
        <title>Paraburkholderia sp. isolated from native Mimosa gymnas in Guartela State Park, Brazil.</title>
        <authorList>
            <person name="Paulitsch F."/>
            <person name="Hungria M."/>
            <person name="Delamuta J.R.M."/>
            <person name="Ribeiro R.A."/>
            <person name="Dall'Agnol R."/>
            <person name="Silva J.S.B."/>
        </authorList>
    </citation>
    <scope>NUCLEOTIDE SEQUENCE [LARGE SCALE GENOMIC DNA]</scope>
    <source>
        <strain evidence="2 3">CNPSo 3008</strain>
    </source>
</reference>
<evidence type="ECO:0000313" key="2">
    <source>
        <dbReference type="EMBL" id="TDG03571.1"/>
    </source>
</evidence>
<accession>A0A4R5L4X0</accession>
<name>A0A4R5L4X0_9BURK</name>
<proteinExistence type="predicted"/>
<dbReference type="PANTHER" id="PTHR46637:SF1">
    <property type="entry name" value="BLL5188 PROTEIN"/>
    <property type="match status" value="1"/>
</dbReference>
<evidence type="ECO:0000313" key="3">
    <source>
        <dbReference type="Proteomes" id="UP000295606"/>
    </source>
</evidence>
<dbReference type="OrthoDB" id="1551210at2"/>
<dbReference type="Pfam" id="PF13340">
    <property type="entry name" value="DUF4096"/>
    <property type="match status" value="1"/>
</dbReference>
<evidence type="ECO:0000259" key="1">
    <source>
        <dbReference type="Pfam" id="PF13340"/>
    </source>
</evidence>
<organism evidence="2 3">
    <name type="scientific">Paraburkholderia guartelaensis</name>
    <dbReference type="NCBI Taxonomy" id="2546446"/>
    <lineage>
        <taxon>Bacteria</taxon>
        <taxon>Pseudomonadati</taxon>
        <taxon>Pseudomonadota</taxon>
        <taxon>Betaproteobacteria</taxon>
        <taxon>Burkholderiales</taxon>
        <taxon>Burkholderiaceae</taxon>
        <taxon>Paraburkholderia</taxon>
    </lineage>
</organism>
<feature type="domain" description="Insertion element IS402-like" evidence="1">
    <location>
        <begin position="6"/>
        <end position="79"/>
    </location>
</feature>
<gene>
    <name evidence="2" type="ORF">E1N52_33630</name>
</gene>
<dbReference type="EMBL" id="SMOD01000038">
    <property type="protein sequence ID" value="TDG03571.1"/>
    <property type="molecule type" value="Genomic_DNA"/>
</dbReference>
<dbReference type="InterPro" id="IPR025161">
    <property type="entry name" value="IS402-like_dom"/>
</dbReference>
<protein>
    <submittedName>
        <fullName evidence="2">Transposase</fullName>
    </submittedName>
</protein>
<dbReference type="AlphaFoldDB" id="A0A4R5L4X0"/>
<dbReference type="PANTHER" id="PTHR46637">
    <property type="entry name" value="TIS1421-TRANSPOSASE PROTEIN A"/>
    <property type="match status" value="1"/>
</dbReference>
<dbReference type="RefSeq" id="WP_133188003.1">
    <property type="nucleotide sequence ID" value="NZ_SMOD01000038.1"/>
</dbReference>
<comment type="caution">
    <text evidence="2">The sequence shown here is derived from an EMBL/GenBank/DDBJ whole genome shotgun (WGS) entry which is preliminary data.</text>
</comment>
<sequence>MLQYPVTDEQWLLVGHLIQPQGRRGWGRPARDPRVILNAILWIAIKGERWHRLPPIFGPPQTAYIKWLQWRRDGTMDKVLEILSAGNDSGTFQSS</sequence>
<dbReference type="InterPro" id="IPR052909">
    <property type="entry name" value="Transposase_6_like"/>
</dbReference>
<dbReference type="Proteomes" id="UP000295606">
    <property type="component" value="Unassembled WGS sequence"/>
</dbReference>